<proteinExistence type="predicted"/>
<comment type="caution">
    <text evidence="1">The sequence shown here is derived from an EMBL/GenBank/DDBJ whole genome shotgun (WGS) entry which is preliminary data.</text>
</comment>
<gene>
    <name evidence="1" type="ORF">M5X12_07435</name>
</gene>
<protein>
    <submittedName>
        <fullName evidence="1">Uncharacterized protein</fullName>
    </submittedName>
</protein>
<name>A0ABT4GV04_PAEAL</name>
<evidence type="ECO:0000313" key="2">
    <source>
        <dbReference type="Proteomes" id="UP001527181"/>
    </source>
</evidence>
<reference evidence="1 2" key="1">
    <citation type="submission" date="2022-05" db="EMBL/GenBank/DDBJ databases">
        <title>Genome Sequencing of Bee-Associated Microbes.</title>
        <authorList>
            <person name="Dunlap C."/>
        </authorList>
    </citation>
    <scope>NUCLEOTIDE SEQUENCE [LARGE SCALE GENOMIC DNA]</scope>
    <source>
        <strain evidence="1 2">NRRL B-04010</strain>
    </source>
</reference>
<evidence type="ECO:0000313" key="1">
    <source>
        <dbReference type="EMBL" id="MCY9760408.1"/>
    </source>
</evidence>
<dbReference type="Proteomes" id="UP001527181">
    <property type="component" value="Unassembled WGS sequence"/>
</dbReference>
<dbReference type="EMBL" id="JAMDNP010000011">
    <property type="protein sequence ID" value="MCY9760408.1"/>
    <property type="molecule type" value="Genomic_DNA"/>
</dbReference>
<keyword evidence="2" id="KW-1185">Reference proteome</keyword>
<sequence length="70" mass="8270">MAIQIPEKIKTKEDYEICFATRKLIHVLSFEEFDGDFVAIGHLTNYFDDAIEVDGRLFEKSKYEFFTKEV</sequence>
<dbReference type="RefSeq" id="WP_268599587.1">
    <property type="nucleotide sequence ID" value="NZ_JAMDNP010000011.1"/>
</dbReference>
<organism evidence="1 2">
    <name type="scientific">Paenibacillus alvei</name>
    <name type="common">Bacillus alvei</name>
    <dbReference type="NCBI Taxonomy" id="44250"/>
    <lineage>
        <taxon>Bacteria</taxon>
        <taxon>Bacillati</taxon>
        <taxon>Bacillota</taxon>
        <taxon>Bacilli</taxon>
        <taxon>Bacillales</taxon>
        <taxon>Paenibacillaceae</taxon>
        <taxon>Paenibacillus</taxon>
    </lineage>
</organism>
<accession>A0ABT4GV04</accession>